<feature type="domain" description="CXXC-type" evidence="18">
    <location>
        <begin position="481"/>
        <end position="527"/>
    </location>
</feature>
<protein>
    <recommendedName>
        <fullName evidence="4">[histone H3]-dimethyl-L-lysine(36) demethylase</fullName>
        <ecNumber evidence="4">1.14.11.27</ecNumber>
    </recommendedName>
</protein>
<evidence type="ECO:0000256" key="9">
    <source>
        <dbReference type="ARBA" id="ARBA00022964"/>
    </source>
</evidence>
<comment type="cofactor">
    <cofactor evidence="1">
        <name>Fe(2+)</name>
        <dbReference type="ChEBI" id="CHEBI:29033"/>
    </cofactor>
</comment>
<evidence type="ECO:0000256" key="3">
    <source>
        <dbReference type="ARBA" id="ARBA00008037"/>
    </source>
</evidence>
<dbReference type="GeneID" id="112688660"/>
<evidence type="ECO:0000256" key="11">
    <source>
        <dbReference type="ARBA" id="ARBA00023004"/>
    </source>
</evidence>
<dbReference type="Gene3D" id="1.20.58.1360">
    <property type="match status" value="1"/>
</dbReference>
<evidence type="ECO:0000256" key="1">
    <source>
        <dbReference type="ARBA" id="ARBA00001954"/>
    </source>
</evidence>
<keyword evidence="10" id="KW-0560">Oxidoreductase</keyword>
<dbReference type="Pfam" id="PF17811">
    <property type="entry name" value="JHD"/>
    <property type="match status" value="1"/>
</dbReference>
<keyword evidence="7" id="KW-0862">Zinc</keyword>
<evidence type="ECO:0000259" key="18">
    <source>
        <dbReference type="PROSITE" id="PS51058"/>
    </source>
</evidence>
<evidence type="ECO:0000256" key="4">
    <source>
        <dbReference type="ARBA" id="ARBA00013246"/>
    </source>
</evidence>
<dbReference type="InterPro" id="IPR041667">
    <property type="entry name" value="Cupin_8"/>
</dbReference>
<keyword evidence="8" id="KW-0156">Chromatin regulator</keyword>
<dbReference type="GO" id="GO:0140680">
    <property type="term" value="F:histone H3K36me/H3K36me2 demethylase activity"/>
    <property type="evidence" value="ECO:0007669"/>
    <property type="project" value="UniProtKB-EC"/>
</dbReference>
<evidence type="ECO:0000256" key="8">
    <source>
        <dbReference type="ARBA" id="ARBA00022853"/>
    </source>
</evidence>
<dbReference type="PROSITE" id="PS51184">
    <property type="entry name" value="JMJC"/>
    <property type="match status" value="1"/>
</dbReference>
<organism evidence="20 21">
    <name type="scientific">Sipha flava</name>
    <name type="common">yellow sugarcane aphid</name>
    <dbReference type="NCBI Taxonomy" id="143950"/>
    <lineage>
        <taxon>Eukaryota</taxon>
        <taxon>Metazoa</taxon>
        <taxon>Ecdysozoa</taxon>
        <taxon>Arthropoda</taxon>
        <taxon>Hexapoda</taxon>
        <taxon>Insecta</taxon>
        <taxon>Pterygota</taxon>
        <taxon>Neoptera</taxon>
        <taxon>Paraneoptera</taxon>
        <taxon>Hemiptera</taxon>
        <taxon>Sternorrhyncha</taxon>
        <taxon>Aphidomorpha</taxon>
        <taxon>Aphidoidea</taxon>
        <taxon>Aphididae</taxon>
        <taxon>Sipha</taxon>
    </lineage>
</organism>
<keyword evidence="11" id="KW-0408">Iron</keyword>
<evidence type="ECO:0000256" key="2">
    <source>
        <dbReference type="ARBA" id="ARBA00004123"/>
    </source>
</evidence>
<dbReference type="InterPro" id="IPR002857">
    <property type="entry name" value="Znf_CXXC"/>
</dbReference>
<dbReference type="InterPro" id="IPR019787">
    <property type="entry name" value="Znf_PHD-finger"/>
</dbReference>
<feature type="region of interest" description="Disordered" evidence="17">
    <location>
        <begin position="1"/>
        <end position="29"/>
    </location>
</feature>
<keyword evidence="9" id="KW-0223">Dioxygenase</keyword>
<dbReference type="InterPro" id="IPR013083">
    <property type="entry name" value="Znf_RING/FYVE/PHD"/>
</dbReference>
<keyword evidence="5" id="KW-0479">Metal-binding</keyword>
<keyword evidence="6 16" id="KW-0863">Zinc-finger</keyword>
<dbReference type="Gene3D" id="3.30.40.10">
    <property type="entry name" value="Zinc/RING finger domain, C3HC4 (zinc finger)"/>
    <property type="match status" value="1"/>
</dbReference>
<evidence type="ECO:0000256" key="13">
    <source>
        <dbReference type="ARBA" id="ARBA00023163"/>
    </source>
</evidence>
<evidence type="ECO:0000256" key="17">
    <source>
        <dbReference type="SAM" id="MobiDB-lite"/>
    </source>
</evidence>
<evidence type="ECO:0000256" key="7">
    <source>
        <dbReference type="ARBA" id="ARBA00022833"/>
    </source>
</evidence>
<dbReference type="Pfam" id="PF16866">
    <property type="entry name" value="PHD_4"/>
    <property type="match status" value="1"/>
</dbReference>
<keyword evidence="13" id="KW-0804">Transcription</keyword>
<keyword evidence="14" id="KW-0539">Nucleus</keyword>
<dbReference type="FunFam" id="2.60.120.650:FF:000005">
    <property type="entry name" value="lysine-specific demethylase 2A isoform X1"/>
    <property type="match status" value="1"/>
</dbReference>
<evidence type="ECO:0000313" key="22">
    <source>
        <dbReference type="RefSeq" id="XP_025417753.1"/>
    </source>
</evidence>
<proteinExistence type="inferred from homology"/>
<evidence type="ECO:0000256" key="5">
    <source>
        <dbReference type="ARBA" id="ARBA00022723"/>
    </source>
</evidence>
<comment type="subcellular location">
    <subcellularLocation>
        <location evidence="2">Nucleus</location>
    </subcellularLocation>
</comment>
<dbReference type="SMART" id="SM00558">
    <property type="entry name" value="JmjC"/>
    <property type="match status" value="1"/>
</dbReference>
<dbReference type="EC" id="1.14.11.27" evidence="4"/>
<evidence type="ECO:0000259" key="19">
    <source>
        <dbReference type="PROSITE" id="PS51184"/>
    </source>
</evidence>
<name>A0A8B8G482_9HEMI</name>
<evidence type="ECO:0000256" key="6">
    <source>
        <dbReference type="ARBA" id="ARBA00022771"/>
    </source>
</evidence>
<dbReference type="Pfam" id="PF13621">
    <property type="entry name" value="Cupin_8"/>
    <property type="match status" value="1"/>
</dbReference>
<comment type="similarity">
    <text evidence="3">Belongs to the JHDM1 histone demethylase family.</text>
</comment>
<dbReference type="Gene3D" id="2.60.120.650">
    <property type="entry name" value="Cupin"/>
    <property type="match status" value="1"/>
</dbReference>
<comment type="catalytic activity">
    <reaction evidence="15">
        <text>N(6),N(6)-dimethyl-L-lysyl(36)-[histone H3] + 2 2-oxoglutarate + 2 O2 = L-lysyl(36)-[histone H3] + 2 formaldehyde + 2 succinate + 2 CO2</text>
        <dbReference type="Rhea" id="RHEA:42032"/>
        <dbReference type="Rhea" id="RHEA-COMP:9785"/>
        <dbReference type="Rhea" id="RHEA-COMP:9787"/>
        <dbReference type="ChEBI" id="CHEBI:15379"/>
        <dbReference type="ChEBI" id="CHEBI:16526"/>
        <dbReference type="ChEBI" id="CHEBI:16810"/>
        <dbReference type="ChEBI" id="CHEBI:16842"/>
        <dbReference type="ChEBI" id="CHEBI:29969"/>
        <dbReference type="ChEBI" id="CHEBI:30031"/>
        <dbReference type="ChEBI" id="CHEBI:61976"/>
        <dbReference type="EC" id="1.14.11.27"/>
    </reaction>
</comment>
<evidence type="ECO:0000256" key="12">
    <source>
        <dbReference type="ARBA" id="ARBA00023015"/>
    </source>
</evidence>
<dbReference type="GO" id="GO:0008270">
    <property type="term" value="F:zinc ion binding"/>
    <property type="evidence" value="ECO:0007669"/>
    <property type="project" value="UniProtKB-KW"/>
</dbReference>
<dbReference type="InterPro" id="IPR041070">
    <property type="entry name" value="JHD"/>
</dbReference>
<evidence type="ECO:0000256" key="15">
    <source>
        <dbReference type="ARBA" id="ARBA00047915"/>
    </source>
</evidence>
<dbReference type="RefSeq" id="XP_025417752.1">
    <property type="nucleotide sequence ID" value="XM_025561967.1"/>
</dbReference>
<feature type="domain" description="JmjC" evidence="19">
    <location>
        <begin position="166"/>
        <end position="334"/>
    </location>
</feature>
<gene>
    <name evidence="21 22" type="primary">LOC112688660</name>
</gene>
<reference evidence="21 22" key="1">
    <citation type="submission" date="2025-04" db="UniProtKB">
        <authorList>
            <consortium name="RefSeq"/>
        </authorList>
    </citation>
    <scope>IDENTIFICATION</scope>
    <source>
        <tissue evidence="21 22">Whole body</tissue>
    </source>
</reference>
<dbReference type="OrthoDB" id="5876800at2759"/>
<dbReference type="PROSITE" id="PS51058">
    <property type="entry name" value="ZF_CXXC"/>
    <property type="match status" value="1"/>
</dbReference>
<accession>A0A8B8G482</accession>
<dbReference type="Gene3D" id="6.10.280.250">
    <property type="match status" value="1"/>
</dbReference>
<sequence length="653" mass="74828">MALNSRDNQPGKTNTAAVSPPTPVQHKYSTRIRTHNEKKTYSEDGAFGDEIGGVQSYNLQDKLGSTSYTDSYFVKRMEGVDLTIFYFQKNGFTIPLLFNDKVGLGLQVPTPNFSVNHIRTNVGSRRKLDVTDVKTQKNFRMNLKEWAKYYRAPVKDKLLNVNPLEFSQTKLENYVKSPNIVRELDWIDCVWPKRFKGSQTESTNVIPCLPHPKVQKYCLMSVKGSFTDFHIEFGGTSVWYHIFKGSKVFWLVPSTDVNISLYEQWILSGKQGDTFFGDTVEKCERVTLNAGDTFFIPTGWIHAAYTTKDSIVFGGNFLHSFDIQKQLRIAEIEETTNVPEKFRYPFFTEMLWYVLERYVYYGLGISHLTESVETPPAPVKYIHFTKQELYGIKAIARYLHVLPFDNKRVPPFIKNASELIKNGTVVFNKHINDKPENVLSGQLILNMQGVKKKEKRFYKSAGDMNSKVKIRKTENAPHSGPQRRRTRCKRCNACKHPDCGECSFCKDMVKFGGSGRAKQTCVMRQCLTPILPITATCKICSLDGWGQKIVTSIQKSAKNDPSNLMECSVCFEIVHPDCLFKHSVFTNIGNNNLYMFNSWECPKCCMEGKNLGSKPRHFRALKLSNIHQKRFKSDMDNDCNKRLKTLPDIELNE</sequence>
<dbReference type="PANTHER" id="PTHR23123">
    <property type="entry name" value="PHD/F-BOX CONTAINING PROTEIN"/>
    <property type="match status" value="1"/>
</dbReference>
<feature type="compositionally biased region" description="Polar residues" evidence="17">
    <location>
        <begin position="1"/>
        <end position="17"/>
    </location>
</feature>
<keyword evidence="12" id="KW-0805">Transcription regulation</keyword>
<dbReference type="RefSeq" id="XP_025417753.1">
    <property type="nucleotide sequence ID" value="XM_025561968.1"/>
</dbReference>
<dbReference type="AlphaFoldDB" id="A0A8B8G482"/>
<dbReference type="SUPFAM" id="SSF51197">
    <property type="entry name" value="Clavaminate synthase-like"/>
    <property type="match status" value="1"/>
</dbReference>
<evidence type="ECO:0000256" key="16">
    <source>
        <dbReference type="PROSITE-ProRule" id="PRU00509"/>
    </source>
</evidence>
<keyword evidence="20" id="KW-1185">Reference proteome</keyword>
<evidence type="ECO:0000256" key="10">
    <source>
        <dbReference type="ARBA" id="ARBA00023002"/>
    </source>
</evidence>
<dbReference type="InterPro" id="IPR003347">
    <property type="entry name" value="JmjC_dom"/>
</dbReference>
<dbReference type="InterPro" id="IPR050690">
    <property type="entry name" value="JHDM1_Histone_Demethylase"/>
</dbReference>
<evidence type="ECO:0000313" key="20">
    <source>
        <dbReference type="Proteomes" id="UP000694846"/>
    </source>
</evidence>
<dbReference type="GO" id="GO:0003677">
    <property type="term" value="F:DNA binding"/>
    <property type="evidence" value="ECO:0007669"/>
    <property type="project" value="InterPro"/>
</dbReference>
<evidence type="ECO:0000313" key="21">
    <source>
        <dbReference type="RefSeq" id="XP_025417752.1"/>
    </source>
</evidence>
<dbReference type="Proteomes" id="UP000694846">
    <property type="component" value="Unplaced"/>
</dbReference>
<evidence type="ECO:0000256" key="14">
    <source>
        <dbReference type="ARBA" id="ARBA00023242"/>
    </source>
</evidence>
<dbReference type="Pfam" id="PF02008">
    <property type="entry name" value="zf-CXXC"/>
    <property type="match status" value="1"/>
</dbReference>
<dbReference type="CDD" id="cd15555">
    <property type="entry name" value="PHD_KDM2A_2B"/>
    <property type="match status" value="1"/>
</dbReference>
<dbReference type="GO" id="GO:0005634">
    <property type="term" value="C:nucleus"/>
    <property type="evidence" value="ECO:0007669"/>
    <property type="project" value="UniProtKB-SubCell"/>
</dbReference>